<evidence type="ECO:0000256" key="1">
    <source>
        <dbReference type="SAM" id="MobiDB-lite"/>
    </source>
</evidence>
<dbReference type="Proteomes" id="UP001499882">
    <property type="component" value="Unassembled WGS sequence"/>
</dbReference>
<sequence length="87" mass="9640">MEAGVSSVEYRVDVPARRRRRGRADLGARHGDRCRPSDRDRHVSTVSDGRLTLRVKATGRGSTKVKVRYLGSSVLDASAASGRYRVR</sequence>
<evidence type="ECO:0000313" key="2">
    <source>
        <dbReference type="EMBL" id="GAA4759184.1"/>
    </source>
</evidence>
<organism evidence="2 3">
    <name type="scientific">Nocardioides endophyticus</name>
    <dbReference type="NCBI Taxonomy" id="1353775"/>
    <lineage>
        <taxon>Bacteria</taxon>
        <taxon>Bacillati</taxon>
        <taxon>Actinomycetota</taxon>
        <taxon>Actinomycetes</taxon>
        <taxon>Propionibacteriales</taxon>
        <taxon>Nocardioidaceae</taxon>
        <taxon>Nocardioides</taxon>
    </lineage>
</organism>
<evidence type="ECO:0000313" key="3">
    <source>
        <dbReference type="Proteomes" id="UP001499882"/>
    </source>
</evidence>
<comment type="caution">
    <text evidence="2">The sequence shown here is derived from an EMBL/GenBank/DDBJ whole genome shotgun (WGS) entry which is preliminary data.</text>
</comment>
<feature type="compositionally biased region" description="Basic and acidic residues" evidence="1">
    <location>
        <begin position="23"/>
        <end position="43"/>
    </location>
</feature>
<dbReference type="RefSeq" id="WP_345529996.1">
    <property type="nucleotide sequence ID" value="NZ_BAABKN010000036.1"/>
</dbReference>
<reference evidence="3" key="1">
    <citation type="journal article" date="2019" name="Int. J. Syst. Evol. Microbiol.">
        <title>The Global Catalogue of Microorganisms (GCM) 10K type strain sequencing project: providing services to taxonomists for standard genome sequencing and annotation.</title>
        <authorList>
            <consortium name="The Broad Institute Genomics Platform"/>
            <consortium name="The Broad Institute Genome Sequencing Center for Infectious Disease"/>
            <person name="Wu L."/>
            <person name="Ma J."/>
        </authorList>
    </citation>
    <scope>NUCLEOTIDE SEQUENCE [LARGE SCALE GENOMIC DNA]</scope>
    <source>
        <strain evidence="3">JCM 18532</strain>
    </source>
</reference>
<keyword evidence="3" id="KW-1185">Reference proteome</keyword>
<protein>
    <submittedName>
        <fullName evidence="2">Uncharacterized protein</fullName>
    </submittedName>
</protein>
<dbReference type="EMBL" id="BAABKN010000036">
    <property type="protein sequence ID" value="GAA4759184.1"/>
    <property type="molecule type" value="Genomic_DNA"/>
</dbReference>
<feature type="region of interest" description="Disordered" evidence="1">
    <location>
        <begin position="20"/>
        <end position="45"/>
    </location>
</feature>
<gene>
    <name evidence="2" type="ORF">GCM10023350_51530</name>
</gene>
<accession>A0ABP8ZKM3</accession>
<name>A0ABP8ZKM3_9ACTN</name>
<proteinExistence type="predicted"/>